<gene>
    <name evidence="5" type="ORF">APAL1065_LOCUS19652</name>
</gene>
<name>A0A7S2YJZ8_9STRA</name>
<dbReference type="AlphaFoldDB" id="A0A7S2YJZ8"/>
<dbReference type="EMBL" id="HBHT01029259">
    <property type="protein sequence ID" value="CAD9980705.1"/>
    <property type="molecule type" value="Transcribed_RNA"/>
</dbReference>
<feature type="DNA-binding region" description="HMG box" evidence="2">
    <location>
        <begin position="5"/>
        <end position="86"/>
    </location>
</feature>
<reference evidence="5" key="1">
    <citation type="submission" date="2021-01" db="EMBL/GenBank/DDBJ databases">
        <authorList>
            <person name="Corre E."/>
            <person name="Pelletier E."/>
            <person name="Niang G."/>
            <person name="Scheremetjew M."/>
            <person name="Finn R."/>
            <person name="Kale V."/>
            <person name="Holt S."/>
            <person name="Cochrane G."/>
            <person name="Meng A."/>
            <person name="Brown T."/>
            <person name="Cohen L."/>
        </authorList>
    </citation>
    <scope>NUCLEOTIDE SEQUENCE</scope>
    <source>
        <strain evidence="5">CCMP125</strain>
    </source>
</reference>
<protein>
    <recommendedName>
        <fullName evidence="4">HMG box domain-containing protein</fullName>
    </recommendedName>
</protein>
<dbReference type="PANTHER" id="PTHR48112:SF15">
    <property type="entry name" value="HMG BOX DOMAIN-CONTAINING PROTEIN"/>
    <property type="match status" value="1"/>
</dbReference>
<dbReference type="PROSITE" id="PS50118">
    <property type="entry name" value="HMG_BOX_2"/>
    <property type="match status" value="1"/>
</dbReference>
<proteinExistence type="predicted"/>
<evidence type="ECO:0000313" key="5">
    <source>
        <dbReference type="EMBL" id="CAD9980705.1"/>
    </source>
</evidence>
<dbReference type="InterPro" id="IPR009071">
    <property type="entry name" value="HMG_box_dom"/>
</dbReference>
<feature type="domain" description="HMG box" evidence="4">
    <location>
        <begin position="5"/>
        <end position="86"/>
    </location>
</feature>
<evidence type="ECO:0000256" key="1">
    <source>
        <dbReference type="ARBA" id="ARBA00023125"/>
    </source>
</evidence>
<evidence type="ECO:0000259" key="4">
    <source>
        <dbReference type="PROSITE" id="PS50118"/>
    </source>
</evidence>
<dbReference type="SUPFAM" id="SSF47095">
    <property type="entry name" value="HMG-box"/>
    <property type="match status" value="1"/>
</dbReference>
<organism evidence="5">
    <name type="scientific">Entomoneis paludosa</name>
    <dbReference type="NCBI Taxonomy" id="265537"/>
    <lineage>
        <taxon>Eukaryota</taxon>
        <taxon>Sar</taxon>
        <taxon>Stramenopiles</taxon>
        <taxon>Ochrophyta</taxon>
        <taxon>Bacillariophyta</taxon>
        <taxon>Bacillariophyceae</taxon>
        <taxon>Bacillariophycidae</taxon>
        <taxon>Entomoneidaceae</taxon>
        <taxon>Entomoneis</taxon>
    </lineage>
</organism>
<dbReference type="InterPro" id="IPR050342">
    <property type="entry name" value="HMGB"/>
</dbReference>
<dbReference type="SMART" id="SM00398">
    <property type="entry name" value="HMG"/>
    <property type="match status" value="1"/>
</dbReference>
<dbReference type="PANTHER" id="PTHR48112">
    <property type="entry name" value="HIGH MOBILITY GROUP PROTEIN DSP1"/>
    <property type="match status" value="1"/>
</dbReference>
<accession>A0A7S2YJZ8</accession>
<dbReference type="GO" id="GO:0005634">
    <property type="term" value="C:nucleus"/>
    <property type="evidence" value="ECO:0007669"/>
    <property type="project" value="UniProtKB-UniRule"/>
</dbReference>
<feature type="region of interest" description="Disordered" evidence="3">
    <location>
        <begin position="66"/>
        <end position="116"/>
    </location>
</feature>
<keyword evidence="2" id="KW-0539">Nucleus</keyword>
<evidence type="ECO:0000256" key="2">
    <source>
        <dbReference type="PROSITE-ProRule" id="PRU00267"/>
    </source>
</evidence>
<dbReference type="Pfam" id="PF09011">
    <property type="entry name" value="HMG_box_2"/>
    <property type="match status" value="1"/>
</dbReference>
<evidence type="ECO:0000256" key="3">
    <source>
        <dbReference type="SAM" id="MobiDB-lite"/>
    </source>
</evidence>
<sequence length="173" mass="19953">MTEKPKRPMTAYNFFFQAQRQMLLQHLPGRAGGRKPRNSHGKLGFAEMARFISAQWKQTTMEQRAPLQQLAAQDKQRYQREMAHWKQQQREREQKREREQEQTRNQPSHSTCQSNAMDTYLQPSMPTAMTCTNTTPLEDAATLLLQQRIDSSAMSSQAMLATFASSSWGGQQV</sequence>
<dbReference type="GO" id="GO:0003677">
    <property type="term" value="F:DNA binding"/>
    <property type="evidence" value="ECO:0007669"/>
    <property type="project" value="UniProtKB-UniRule"/>
</dbReference>
<dbReference type="Gene3D" id="1.10.30.10">
    <property type="entry name" value="High mobility group box domain"/>
    <property type="match status" value="1"/>
</dbReference>
<keyword evidence="1 2" id="KW-0238">DNA-binding</keyword>
<feature type="compositionally biased region" description="Basic and acidic residues" evidence="3">
    <location>
        <begin position="74"/>
        <end position="102"/>
    </location>
</feature>
<dbReference type="InterPro" id="IPR036910">
    <property type="entry name" value="HMG_box_dom_sf"/>
</dbReference>
<feature type="compositionally biased region" description="Polar residues" evidence="3">
    <location>
        <begin position="107"/>
        <end position="116"/>
    </location>
</feature>